<keyword evidence="2" id="KW-1185">Reference proteome</keyword>
<organism evidence="1 2">
    <name type="scientific">Hymenobacter mucosus</name>
    <dbReference type="NCBI Taxonomy" id="1411120"/>
    <lineage>
        <taxon>Bacteria</taxon>
        <taxon>Pseudomonadati</taxon>
        <taxon>Bacteroidota</taxon>
        <taxon>Cytophagia</taxon>
        <taxon>Cytophagales</taxon>
        <taxon>Hymenobacteraceae</taxon>
        <taxon>Hymenobacter</taxon>
    </lineage>
</organism>
<dbReference type="Proteomes" id="UP000198310">
    <property type="component" value="Unassembled WGS sequence"/>
</dbReference>
<dbReference type="AlphaFoldDB" id="A0A238VH59"/>
<reference evidence="2" key="1">
    <citation type="submission" date="2017-06" db="EMBL/GenBank/DDBJ databases">
        <authorList>
            <person name="Varghese N."/>
            <person name="Submissions S."/>
        </authorList>
    </citation>
    <scope>NUCLEOTIDE SEQUENCE [LARGE SCALE GENOMIC DNA]</scope>
    <source>
        <strain evidence="2">DSM 28041</strain>
    </source>
</reference>
<protein>
    <submittedName>
        <fullName evidence="1">Uncharacterized protein</fullName>
    </submittedName>
</protein>
<sequence length="41" mass="4915">MNFTTILHLYINIIDKRLSFLRGIFYINHCMDHNHPINEGV</sequence>
<evidence type="ECO:0000313" key="1">
    <source>
        <dbReference type="EMBL" id="SNR33742.1"/>
    </source>
</evidence>
<proteinExistence type="predicted"/>
<name>A0A238VH59_9BACT</name>
<accession>A0A238VH59</accession>
<evidence type="ECO:0000313" key="2">
    <source>
        <dbReference type="Proteomes" id="UP000198310"/>
    </source>
</evidence>
<dbReference type="EMBL" id="FZNS01000001">
    <property type="protein sequence ID" value="SNR33742.1"/>
    <property type="molecule type" value="Genomic_DNA"/>
</dbReference>
<gene>
    <name evidence="1" type="ORF">SAMN06269173_101672</name>
</gene>